<dbReference type="RefSeq" id="XP_047769018.1">
    <property type="nucleotide sequence ID" value="XM_047912725.1"/>
</dbReference>
<name>A0A9Q8PLM1_PASFU</name>
<reference evidence="1" key="2">
    <citation type="journal article" date="2022" name="Microb. Genom.">
        <title>A chromosome-scale genome assembly of the tomato pathogen Cladosporium fulvum reveals a compartmentalized genome architecture and the presence of a dispensable chromosome.</title>
        <authorList>
            <person name="Zaccaron A.Z."/>
            <person name="Chen L.H."/>
            <person name="Samaras A."/>
            <person name="Stergiopoulos I."/>
        </authorList>
    </citation>
    <scope>NUCLEOTIDE SEQUENCE</scope>
    <source>
        <strain evidence="1">Race5_Kim</strain>
    </source>
</reference>
<dbReference type="OrthoDB" id="3630041at2759"/>
<evidence type="ECO:0000313" key="1">
    <source>
        <dbReference type="EMBL" id="UJO24652.1"/>
    </source>
</evidence>
<sequence length="346" mass="41021">MSSIISHDPISYRDRSTWDRCRDYWKLPYPYLDGVVGYADRSGCTYTLEHFREFARHYFNRKYLRLFPYEDCSIEDLKRFCEDRKLDIAYPIQETVMATEYEPVTATMVVTPKLIKRFELYRADFIAQLNTDDDNRTFHGFAKLPPELRVHIYTWLFLSYGEETGGLELPVQPPITRVSRLLRKESLPVFYQTCTFQLRLEHYDTPYIHGEFCRVPQKAIDYFTSLQPHYLGWIRRLHCAVEEVDWAAGNPRQEPCAELKESVLAVQRVMDELMNRSGECRLQVQDLNVMVLACREPSLAQKDYGMQLMLLEQQNRKRLLMARLEMDSSAQATVRPGRRRRRRREG</sequence>
<organism evidence="1 2">
    <name type="scientific">Passalora fulva</name>
    <name type="common">Tomato leaf mold</name>
    <name type="synonym">Cladosporium fulvum</name>
    <dbReference type="NCBI Taxonomy" id="5499"/>
    <lineage>
        <taxon>Eukaryota</taxon>
        <taxon>Fungi</taxon>
        <taxon>Dikarya</taxon>
        <taxon>Ascomycota</taxon>
        <taxon>Pezizomycotina</taxon>
        <taxon>Dothideomycetes</taxon>
        <taxon>Dothideomycetidae</taxon>
        <taxon>Mycosphaerellales</taxon>
        <taxon>Mycosphaerellaceae</taxon>
        <taxon>Fulvia</taxon>
    </lineage>
</organism>
<protein>
    <submittedName>
        <fullName evidence="1">Uncharacterized protein</fullName>
    </submittedName>
</protein>
<reference evidence="1" key="1">
    <citation type="submission" date="2021-12" db="EMBL/GenBank/DDBJ databases">
        <authorList>
            <person name="Zaccaron A."/>
            <person name="Stergiopoulos I."/>
        </authorList>
    </citation>
    <scope>NUCLEOTIDE SEQUENCE</scope>
    <source>
        <strain evidence="1">Race5_Kim</strain>
    </source>
</reference>
<evidence type="ECO:0000313" key="2">
    <source>
        <dbReference type="Proteomes" id="UP000756132"/>
    </source>
</evidence>
<proteinExistence type="predicted"/>
<dbReference type="EMBL" id="CP090174">
    <property type="protein sequence ID" value="UJO24652.1"/>
    <property type="molecule type" value="Genomic_DNA"/>
</dbReference>
<dbReference type="GeneID" id="71993455"/>
<keyword evidence="2" id="KW-1185">Reference proteome</keyword>
<gene>
    <name evidence="1" type="ORF">CLAFUR5_13577</name>
</gene>
<dbReference type="Proteomes" id="UP000756132">
    <property type="component" value="Chromosome 12"/>
</dbReference>
<dbReference type="AlphaFoldDB" id="A0A9Q8PLM1"/>
<dbReference type="KEGG" id="ffu:CLAFUR5_13577"/>
<accession>A0A9Q8PLM1</accession>